<dbReference type="Gene3D" id="1.10.10.60">
    <property type="entry name" value="Homeodomain-like"/>
    <property type="match status" value="1"/>
</dbReference>
<evidence type="ECO:0000313" key="6">
    <source>
        <dbReference type="EMBL" id="SLM33001.1"/>
    </source>
</evidence>
<keyword evidence="1" id="KW-0805">Transcription regulation</keyword>
<dbReference type="GO" id="GO:0000976">
    <property type="term" value="F:transcription cis-regulatory region binding"/>
    <property type="evidence" value="ECO:0007669"/>
    <property type="project" value="TreeGrafter"/>
</dbReference>
<reference evidence="6 7" key="1">
    <citation type="submission" date="2017-03" db="EMBL/GenBank/DDBJ databases">
        <authorList>
            <person name="Afonso C.L."/>
            <person name="Miller P.J."/>
            <person name="Scott M.A."/>
            <person name="Spackman E."/>
            <person name="Goraichik I."/>
            <person name="Dimitrov K.M."/>
            <person name="Suarez D.L."/>
            <person name="Swayne D.E."/>
        </authorList>
    </citation>
    <scope>NUCLEOTIDE SEQUENCE [LARGE SCALE GENOMIC DNA]</scope>
    <source>
        <strain evidence="6">PRJEB14757</strain>
    </source>
</reference>
<keyword evidence="7" id="KW-1185">Reference proteome</keyword>
<dbReference type="GO" id="GO:0003700">
    <property type="term" value="F:DNA-binding transcription factor activity"/>
    <property type="evidence" value="ECO:0007669"/>
    <property type="project" value="TreeGrafter"/>
</dbReference>
<dbReference type="Pfam" id="PF00440">
    <property type="entry name" value="TetR_N"/>
    <property type="match status" value="1"/>
</dbReference>
<dbReference type="InterPro" id="IPR009057">
    <property type="entry name" value="Homeodomain-like_sf"/>
</dbReference>
<dbReference type="PANTHER" id="PTHR30055">
    <property type="entry name" value="HTH-TYPE TRANSCRIPTIONAL REGULATOR RUTR"/>
    <property type="match status" value="1"/>
</dbReference>
<evidence type="ECO:0000256" key="3">
    <source>
        <dbReference type="ARBA" id="ARBA00023163"/>
    </source>
</evidence>
<dbReference type="InterPro" id="IPR050109">
    <property type="entry name" value="HTH-type_TetR-like_transc_reg"/>
</dbReference>
<dbReference type="PROSITE" id="PS01081">
    <property type="entry name" value="HTH_TETR_1"/>
    <property type="match status" value="1"/>
</dbReference>
<dbReference type="Gene3D" id="1.10.357.10">
    <property type="entry name" value="Tetracycline Repressor, domain 2"/>
    <property type="match status" value="1"/>
</dbReference>
<dbReference type="Proteomes" id="UP000191931">
    <property type="component" value="Unassembled WGS sequence"/>
</dbReference>
<dbReference type="InterPro" id="IPR036271">
    <property type="entry name" value="Tet_transcr_reg_TetR-rel_C_sf"/>
</dbReference>
<evidence type="ECO:0000259" key="5">
    <source>
        <dbReference type="PROSITE" id="PS50977"/>
    </source>
</evidence>
<evidence type="ECO:0000256" key="4">
    <source>
        <dbReference type="PROSITE-ProRule" id="PRU00335"/>
    </source>
</evidence>
<protein>
    <submittedName>
        <fullName evidence="6">HTH-type transcriptional regulator</fullName>
    </submittedName>
</protein>
<dbReference type="InterPro" id="IPR001647">
    <property type="entry name" value="HTH_TetR"/>
</dbReference>
<dbReference type="STRING" id="1246637.MTBBW1_830073"/>
<organism evidence="6 7">
    <name type="scientific">Desulfamplus magnetovallimortis</name>
    <dbReference type="NCBI Taxonomy" id="1246637"/>
    <lineage>
        <taxon>Bacteria</taxon>
        <taxon>Pseudomonadati</taxon>
        <taxon>Thermodesulfobacteriota</taxon>
        <taxon>Desulfobacteria</taxon>
        <taxon>Desulfobacterales</taxon>
        <taxon>Desulfobacteraceae</taxon>
        <taxon>Desulfamplus</taxon>
    </lineage>
</organism>
<evidence type="ECO:0000256" key="1">
    <source>
        <dbReference type="ARBA" id="ARBA00023015"/>
    </source>
</evidence>
<dbReference type="EMBL" id="FWEV01000329">
    <property type="protein sequence ID" value="SLM33001.1"/>
    <property type="molecule type" value="Genomic_DNA"/>
</dbReference>
<dbReference type="SUPFAM" id="SSF48498">
    <property type="entry name" value="Tetracyclin repressor-like, C-terminal domain"/>
    <property type="match status" value="1"/>
</dbReference>
<dbReference type="InterPro" id="IPR023772">
    <property type="entry name" value="DNA-bd_HTH_TetR-type_CS"/>
</dbReference>
<accession>A0A1W1HKI0</accession>
<dbReference type="PRINTS" id="PR00455">
    <property type="entry name" value="HTHTETR"/>
</dbReference>
<dbReference type="PANTHER" id="PTHR30055:SF234">
    <property type="entry name" value="HTH-TYPE TRANSCRIPTIONAL REGULATOR BETI"/>
    <property type="match status" value="1"/>
</dbReference>
<keyword evidence="2 4" id="KW-0238">DNA-binding</keyword>
<dbReference type="SUPFAM" id="SSF46689">
    <property type="entry name" value="Homeodomain-like"/>
    <property type="match status" value="1"/>
</dbReference>
<dbReference type="PROSITE" id="PS50977">
    <property type="entry name" value="HTH_TETR_2"/>
    <property type="match status" value="1"/>
</dbReference>
<keyword evidence="3" id="KW-0804">Transcription</keyword>
<name>A0A1W1HKI0_9BACT</name>
<feature type="DNA-binding region" description="H-T-H motif" evidence="4">
    <location>
        <begin position="57"/>
        <end position="76"/>
    </location>
</feature>
<evidence type="ECO:0000256" key="2">
    <source>
        <dbReference type="ARBA" id="ARBA00023125"/>
    </source>
</evidence>
<sequence>MYFMSVLTDNKPYSKYNGDNYNMGIQERKQREKEMRRKQIMEAAKKVFSAKGFSRATMEEIAGEAELSPGTLYLYFKNKEELHTSLSIDILEYITILMKKIIGKKGIDANEKMEKLKDTFIDVYEYDSMVLINLFHLQSGETLKNLSPEVLEQLKETSADALGAITSIVQEGIDQGLFKERHPVALADIIWATYSGVVLWVDSKRLLNNDKDFVRQTLETAFEIMLKGFEK</sequence>
<gene>
    <name evidence="6" type="ORF">MTBBW1_830073</name>
</gene>
<proteinExistence type="predicted"/>
<feature type="domain" description="HTH tetR-type" evidence="5">
    <location>
        <begin position="34"/>
        <end position="94"/>
    </location>
</feature>
<evidence type="ECO:0000313" key="7">
    <source>
        <dbReference type="Proteomes" id="UP000191931"/>
    </source>
</evidence>
<dbReference type="AlphaFoldDB" id="A0A1W1HKI0"/>